<evidence type="ECO:0000313" key="7">
    <source>
        <dbReference type="Proteomes" id="UP001595455"/>
    </source>
</evidence>
<evidence type="ECO:0000313" key="6">
    <source>
        <dbReference type="Proteomes" id="UP000240957"/>
    </source>
</evidence>
<evidence type="ECO:0000256" key="1">
    <source>
        <dbReference type="ARBA" id="ARBA00022679"/>
    </source>
</evidence>
<dbReference type="Proteomes" id="UP000240957">
    <property type="component" value="Unassembled WGS sequence"/>
</dbReference>
<sequence length="165" mass="18930">MNDQIRQVQLADVERCYEIESLAYPADEAATEEKIRIRAEQYPEGFIVLEDQNQIIGFVNSGSTDHVVMSDDHFKELVGHTSSGAHLVIMSVVVDPKFQGQGYAAKLMNAFITHAKSLKKQYIYLMCKEEYIKFYEKFGFKFTQVSESSHGSEQWFEMQLALSQQ</sequence>
<proteinExistence type="predicted"/>
<feature type="domain" description="N-acetyltransferase" evidence="3">
    <location>
        <begin position="3"/>
        <end position="163"/>
    </location>
</feature>
<evidence type="ECO:0000256" key="2">
    <source>
        <dbReference type="ARBA" id="ARBA00023315"/>
    </source>
</evidence>
<protein>
    <submittedName>
        <fullName evidence="5">GNAT family N-acetyltransferase</fullName>
        <ecNumber evidence="4">2.3.-.-</ecNumber>
    </submittedName>
</protein>
<dbReference type="Pfam" id="PF00583">
    <property type="entry name" value="Acetyltransf_1"/>
    <property type="match status" value="1"/>
</dbReference>
<name>A0A371YNI1_9GAMM</name>
<dbReference type="AlphaFoldDB" id="A0A371YNI1"/>
<reference evidence="4" key="1">
    <citation type="journal article" date="2014" name="Int. J. Syst. Evol. Microbiol.">
        <title>Complete genome of a new Firmicutes species belonging to the dominant human colonic microbiota ('Ruminococcus bicirculans') reveals two chromosomes and a selective capacity to utilize plant glucans.</title>
        <authorList>
            <consortium name="NISC Comparative Sequencing Program"/>
            <person name="Wegmann U."/>
            <person name="Louis P."/>
            <person name="Goesmann A."/>
            <person name="Henrissat B."/>
            <person name="Duncan S.H."/>
            <person name="Flint H.J."/>
        </authorList>
    </citation>
    <scope>NUCLEOTIDE SEQUENCE</scope>
    <source>
        <strain evidence="4">KCTC 62575</strain>
    </source>
</reference>
<dbReference type="Proteomes" id="UP001595455">
    <property type="component" value="Unassembled WGS sequence"/>
</dbReference>
<gene>
    <name evidence="4" type="ORF">ACFODO_14360</name>
    <name evidence="5" type="ORF">C9E89_013585</name>
</gene>
<dbReference type="OrthoDB" id="9800962at2"/>
<keyword evidence="2 4" id="KW-0012">Acyltransferase</keyword>
<reference evidence="4" key="4">
    <citation type="submission" date="2024-09" db="EMBL/GenBank/DDBJ databases">
        <authorList>
            <person name="Sun Q."/>
            <person name="Mori K."/>
        </authorList>
    </citation>
    <scope>NUCLEOTIDE SEQUENCE</scope>
    <source>
        <strain evidence="4">KCTC 62575</strain>
    </source>
</reference>
<dbReference type="InterPro" id="IPR051635">
    <property type="entry name" value="SNAT-like"/>
</dbReference>
<evidence type="ECO:0000313" key="4">
    <source>
        <dbReference type="EMBL" id="MFC2996424.1"/>
    </source>
</evidence>
<keyword evidence="7" id="KW-1185">Reference proteome</keyword>
<dbReference type="EC" id="2.3.-.-" evidence="4"/>
<evidence type="ECO:0000313" key="5">
    <source>
        <dbReference type="EMBL" id="RFC83031.1"/>
    </source>
</evidence>
<dbReference type="PANTHER" id="PTHR10908">
    <property type="entry name" value="SEROTONIN N-ACETYLTRANSFERASE"/>
    <property type="match status" value="1"/>
</dbReference>
<dbReference type="CDD" id="cd04301">
    <property type="entry name" value="NAT_SF"/>
    <property type="match status" value="1"/>
</dbReference>
<dbReference type="EMBL" id="PYIX02000023">
    <property type="protein sequence ID" value="RFC83031.1"/>
    <property type="molecule type" value="Genomic_DNA"/>
</dbReference>
<reference evidence="7" key="3">
    <citation type="journal article" date="2019" name="Int. J. Syst. Evol. Microbiol.">
        <title>The Global Catalogue of Microorganisms (GCM) 10K type strain sequencing project: providing services to taxonomists for standard genome sequencing and annotation.</title>
        <authorList>
            <consortium name="The Broad Institute Genomics Platform"/>
            <consortium name="The Broad Institute Genome Sequencing Center for Infectious Disease"/>
            <person name="Wu L."/>
            <person name="Ma J."/>
        </authorList>
    </citation>
    <scope>NUCLEOTIDE SEQUENCE [LARGE SCALE GENOMIC DNA]</scope>
    <source>
        <strain evidence="7">KCTC 62575</strain>
    </source>
</reference>
<dbReference type="RefSeq" id="WP_107008877.1">
    <property type="nucleotide sequence ID" value="NZ_JBHRSF010000067.1"/>
</dbReference>
<dbReference type="SUPFAM" id="SSF55729">
    <property type="entry name" value="Acyl-CoA N-acyltransferases (Nat)"/>
    <property type="match status" value="1"/>
</dbReference>
<keyword evidence="1 5" id="KW-0808">Transferase</keyword>
<comment type="caution">
    <text evidence="5">The sequence shown here is derived from an EMBL/GenBank/DDBJ whole genome shotgun (WGS) entry which is preliminary data.</text>
</comment>
<evidence type="ECO:0000259" key="3">
    <source>
        <dbReference type="PROSITE" id="PS51186"/>
    </source>
</evidence>
<dbReference type="PROSITE" id="PS51186">
    <property type="entry name" value="GNAT"/>
    <property type="match status" value="1"/>
</dbReference>
<dbReference type="InterPro" id="IPR000182">
    <property type="entry name" value="GNAT_dom"/>
</dbReference>
<dbReference type="Gene3D" id="3.40.630.30">
    <property type="match status" value="1"/>
</dbReference>
<dbReference type="PANTHER" id="PTHR10908:SF0">
    <property type="entry name" value="SEROTONIN N-ACETYLTRANSFERASE"/>
    <property type="match status" value="1"/>
</dbReference>
<dbReference type="EMBL" id="JBHRSF010000067">
    <property type="protein sequence ID" value="MFC2996424.1"/>
    <property type="molecule type" value="Genomic_DNA"/>
</dbReference>
<accession>A0A371YNI1</accession>
<organism evidence="5 6">
    <name type="scientific">Acinetobacter sichuanensis</name>
    <dbReference type="NCBI Taxonomy" id="2136183"/>
    <lineage>
        <taxon>Bacteria</taxon>
        <taxon>Pseudomonadati</taxon>
        <taxon>Pseudomonadota</taxon>
        <taxon>Gammaproteobacteria</taxon>
        <taxon>Moraxellales</taxon>
        <taxon>Moraxellaceae</taxon>
        <taxon>Acinetobacter</taxon>
    </lineage>
</organism>
<reference evidence="5 6" key="2">
    <citation type="submission" date="2018-08" db="EMBL/GenBank/DDBJ databases">
        <title>The draft genome of Acinetobacter sichuanensis strain WCHAc060041.</title>
        <authorList>
            <person name="Qin J."/>
            <person name="Feng Y."/>
            <person name="Zong Z."/>
        </authorList>
    </citation>
    <scope>NUCLEOTIDE SEQUENCE [LARGE SCALE GENOMIC DNA]</scope>
    <source>
        <strain evidence="5 6">WCHAc060041</strain>
    </source>
</reference>
<dbReference type="InterPro" id="IPR016181">
    <property type="entry name" value="Acyl_CoA_acyltransferase"/>
</dbReference>
<dbReference type="GO" id="GO:0008080">
    <property type="term" value="F:N-acetyltransferase activity"/>
    <property type="evidence" value="ECO:0007669"/>
    <property type="project" value="UniProtKB-ARBA"/>
</dbReference>